<sequence length="307" mass="35096">MVKLLAQTVTSGGDHSTAQLALNCILMISCAATDRQYDPLLCEAIINETQFIVHTISDIITGHRDHQYFGILVNLTRYEHSVHEVHKLCPKDFLRKLMTLLDANELVSALITNLSQLEDVRQAIVADGRAVCQLFDAYERSKSPSVRNAIVCIVRNCCFDTDLHQRLLAADSELLVKLVTPVAGPEELTAEDNQKLPIDLQYLGSDKTREEDPEIRKLLMESLLMLCSTRFGREAIRETNIYIVLREYHKWEKVREVQKACEDVVDIIIKTEDEIEADDLRKVDIPDDLIERFNQMDKELVKEDEDD</sequence>
<proteinExistence type="inferred from homology"/>
<evidence type="ECO:0000256" key="1">
    <source>
        <dbReference type="ARBA" id="ARBA00006712"/>
    </source>
</evidence>
<dbReference type="Proteomes" id="UP000728032">
    <property type="component" value="Unassembled WGS sequence"/>
</dbReference>
<dbReference type="InterPro" id="IPR016024">
    <property type="entry name" value="ARM-type_fold"/>
</dbReference>
<evidence type="ECO:0000259" key="4">
    <source>
        <dbReference type="Pfam" id="PF04064"/>
    </source>
</evidence>
<feature type="domain" description="Protein HGH1 C-terminal" evidence="4">
    <location>
        <begin position="222"/>
        <end position="275"/>
    </location>
</feature>
<evidence type="ECO:0000259" key="3">
    <source>
        <dbReference type="Pfam" id="PF04063"/>
    </source>
</evidence>
<keyword evidence="6" id="KW-1185">Reference proteome</keyword>
<protein>
    <recommendedName>
        <fullName evidence="2">Protein HGH1 homolog</fullName>
    </recommendedName>
</protein>
<feature type="domain" description="Protein HGH1 N-terminal" evidence="3">
    <location>
        <begin position="71"/>
        <end position="217"/>
    </location>
</feature>
<dbReference type="PANTHER" id="PTHR13387">
    <property type="entry name" value="PROTEIN HGH1 HOMOLOG"/>
    <property type="match status" value="1"/>
</dbReference>
<dbReference type="Pfam" id="PF04064">
    <property type="entry name" value="DUF384"/>
    <property type="match status" value="1"/>
</dbReference>
<dbReference type="Gene3D" id="1.25.10.10">
    <property type="entry name" value="Leucine-rich Repeat Variant"/>
    <property type="match status" value="1"/>
</dbReference>
<dbReference type="SUPFAM" id="SSF48371">
    <property type="entry name" value="ARM repeat"/>
    <property type="match status" value="1"/>
</dbReference>
<dbReference type="InterPro" id="IPR011989">
    <property type="entry name" value="ARM-like"/>
</dbReference>
<comment type="similarity">
    <text evidence="1">Belongs to the HGH1 family.</text>
</comment>
<evidence type="ECO:0000256" key="2">
    <source>
        <dbReference type="ARBA" id="ARBA00014076"/>
    </source>
</evidence>
<name>A0A7R9R0F1_9ACAR</name>
<dbReference type="Pfam" id="PF04063">
    <property type="entry name" value="DUF383"/>
    <property type="match status" value="1"/>
</dbReference>
<dbReference type="EMBL" id="OC951779">
    <property type="protein sequence ID" value="CAD7664225.1"/>
    <property type="molecule type" value="Genomic_DNA"/>
</dbReference>
<reference evidence="5" key="1">
    <citation type="submission" date="2020-11" db="EMBL/GenBank/DDBJ databases">
        <authorList>
            <person name="Tran Van P."/>
        </authorList>
    </citation>
    <scope>NUCLEOTIDE SEQUENCE</scope>
</reference>
<gene>
    <name evidence="5" type="ORF">ONB1V03_LOCUS20783</name>
</gene>
<dbReference type="InterPro" id="IPR039717">
    <property type="entry name" value="Hgh1"/>
</dbReference>
<organism evidence="5">
    <name type="scientific">Oppiella nova</name>
    <dbReference type="NCBI Taxonomy" id="334625"/>
    <lineage>
        <taxon>Eukaryota</taxon>
        <taxon>Metazoa</taxon>
        <taxon>Ecdysozoa</taxon>
        <taxon>Arthropoda</taxon>
        <taxon>Chelicerata</taxon>
        <taxon>Arachnida</taxon>
        <taxon>Acari</taxon>
        <taxon>Acariformes</taxon>
        <taxon>Sarcoptiformes</taxon>
        <taxon>Oribatida</taxon>
        <taxon>Brachypylina</taxon>
        <taxon>Oppioidea</taxon>
        <taxon>Oppiidae</taxon>
        <taxon>Oppiella</taxon>
    </lineage>
</organism>
<accession>A0A7R9R0F1</accession>
<dbReference type="EMBL" id="CAJPVJ010036954">
    <property type="protein sequence ID" value="CAG2181362.1"/>
    <property type="molecule type" value="Genomic_DNA"/>
</dbReference>
<evidence type="ECO:0000313" key="6">
    <source>
        <dbReference type="Proteomes" id="UP000728032"/>
    </source>
</evidence>
<dbReference type="OrthoDB" id="338814at2759"/>
<evidence type="ECO:0000313" key="5">
    <source>
        <dbReference type="EMBL" id="CAD7664225.1"/>
    </source>
</evidence>
<dbReference type="InterPro" id="IPR007205">
    <property type="entry name" value="Protein_HGH1_N"/>
</dbReference>
<dbReference type="PROSITE" id="PS51257">
    <property type="entry name" value="PROKAR_LIPOPROTEIN"/>
    <property type="match status" value="1"/>
</dbReference>
<dbReference type="PANTHER" id="PTHR13387:SF9">
    <property type="entry name" value="PROTEIN HGH1 HOMOLOG"/>
    <property type="match status" value="1"/>
</dbReference>
<dbReference type="AlphaFoldDB" id="A0A7R9R0F1"/>
<dbReference type="InterPro" id="IPR007206">
    <property type="entry name" value="Protein_HGH1_C"/>
</dbReference>